<dbReference type="SUPFAM" id="SSF54980">
    <property type="entry name" value="EF-G C-terminal domain-like"/>
    <property type="match status" value="2"/>
</dbReference>
<name>A0A5D6W9F3_9FIRM</name>
<dbReference type="GO" id="GO:0005525">
    <property type="term" value="F:GTP binding"/>
    <property type="evidence" value="ECO:0007669"/>
    <property type="project" value="UniProtKB-KW"/>
</dbReference>
<dbReference type="InterPro" id="IPR005517">
    <property type="entry name" value="Transl_elong_EFG/EF2_IV"/>
</dbReference>
<dbReference type="InterPro" id="IPR000795">
    <property type="entry name" value="T_Tr_GTP-bd_dom"/>
</dbReference>
<comment type="caution">
    <text evidence="4">The sequence shown here is derived from an EMBL/GenBank/DDBJ whole genome shotgun (WGS) entry which is preliminary data.</text>
</comment>
<dbReference type="PANTHER" id="PTHR43261">
    <property type="entry name" value="TRANSLATION ELONGATION FACTOR G-RELATED"/>
    <property type="match status" value="1"/>
</dbReference>
<evidence type="ECO:0000256" key="2">
    <source>
        <dbReference type="ARBA" id="ARBA00023134"/>
    </source>
</evidence>
<dbReference type="InterPro" id="IPR005225">
    <property type="entry name" value="Small_GTP-bd"/>
</dbReference>
<dbReference type="Pfam" id="PF00679">
    <property type="entry name" value="EFG_C"/>
    <property type="match status" value="1"/>
</dbReference>
<dbReference type="NCBIfam" id="NF009379">
    <property type="entry name" value="PRK12740.1-3"/>
    <property type="match status" value="1"/>
</dbReference>
<dbReference type="InterPro" id="IPR041095">
    <property type="entry name" value="EFG_II"/>
</dbReference>
<dbReference type="SUPFAM" id="SSF54211">
    <property type="entry name" value="Ribosomal protein S5 domain 2-like"/>
    <property type="match status" value="1"/>
</dbReference>
<dbReference type="PROSITE" id="PS51722">
    <property type="entry name" value="G_TR_2"/>
    <property type="match status" value="1"/>
</dbReference>
<dbReference type="InterPro" id="IPR035647">
    <property type="entry name" value="EFG_III/V"/>
</dbReference>
<evidence type="ECO:0000313" key="4">
    <source>
        <dbReference type="EMBL" id="TYZ24913.1"/>
    </source>
</evidence>
<feature type="domain" description="Tr-type G" evidence="3">
    <location>
        <begin position="7"/>
        <end position="279"/>
    </location>
</feature>
<protein>
    <submittedName>
        <fullName evidence="4">Elongation factor G</fullName>
    </submittedName>
</protein>
<gene>
    <name evidence="4" type="ORF">FZ040_02435</name>
</gene>
<dbReference type="FunFam" id="3.30.70.240:FF:000001">
    <property type="entry name" value="Elongation factor G"/>
    <property type="match status" value="1"/>
</dbReference>
<dbReference type="RefSeq" id="WP_149170534.1">
    <property type="nucleotide sequence ID" value="NZ_VTOY01000001.1"/>
</dbReference>
<dbReference type="PANTHER" id="PTHR43261:SF6">
    <property type="entry name" value="ELONGATION FACTOR G-LIKE PROTEIN"/>
    <property type="match status" value="1"/>
</dbReference>
<dbReference type="EMBL" id="VTOY01000001">
    <property type="protein sequence ID" value="TYZ24913.1"/>
    <property type="molecule type" value="Genomic_DNA"/>
</dbReference>
<evidence type="ECO:0000259" key="3">
    <source>
        <dbReference type="PROSITE" id="PS51722"/>
    </source>
</evidence>
<keyword evidence="4" id="KW-0251">Elongation factor</keyword>
<dbReference type="CDD" id="cd01434">
    <property type="entry name" value="EFG_mtEFG1_IV"/>
    <property type="match status" value="1"/>
</dbReference>
<dbReference type="Gene3D" id="3.40.50.300">
    <property type="entry name" value="P-loop containing nucleotide triphosphate hydrolases"/>
    <property type="match status" value="1"/>
</dbReference>
<keyword evidence="2" id="KW-0342">GTP-binding</keyword>
<dbReference type="Gene3D" id="3.30.70.240">
    <property type="match status" value="1"/>
</dbReference>
<dbReference type="InterPro" id="IPR009000">
    <property type="entry name" value="Transl_B-barrel_sf"/>
</dbReference>
<dbReference type="NCBIfam" id="NF009381">
    <property type="entry name" value="PRK12740.1-5"/>
    <property type="match status" value="1"/>
</dbReference>
<dbReference type="InterPro" id="IPR027417">
    <property type="entry name" value="P-loop_NTPase"/>
</dbReference>
<reference evidence="4 5" key="1">
    <citation type="submission" date="2019-08" db="EMBL/GenBank/DDBJ databases">
        <title>Selenomonas sp. mPRGC5 and Selenomonas sp. mPRGC8 isolated from ruminal fluid of dairy goat (Capra hircus).</title>
        <authorList>
            <person name="Poothong S."/>
            <person name="Nuengjamnong C."/>
            <person name="Tanasupawat S."/>
        </authorList>
    </citation>
    <scope>NUCLEOTIDE SEQUENCE [LARGE SCALE GENOMIC DNA]</scope>
    <source>
        <strain evidence="5">mPRGC5</strain>
    </source>
</reference>
<dbReference type="SUPFAM" id="SSF52540">
    <property type="entry name" value="P-loop containing nucleoside triphosphate hydrolases"/>
    <property type="match status" value="1"/>
</dbReference>
<dbReference type="SUPFAM" id="SSF50447">
    <property type="entry name" value="Translation proteins"/>
    <property type="match status" value="1"/>
</dbReference>
<dbReference type="Proteomes" id="UP000323646">
    <property type="component" value="Unassembled WGS sequence"/>
</dbReference>
<dbReference type="Gene3D" id="3.30.70.870">
    <property type="entry name" value="Elongation Factor G (Translational Gtpase), domain 3"/>
    <property type="match status" value="1"/>
</dbReference>
<dbReference type="PRINTS" id="PR00315">
    <property type="entry name" value="ELONGATNFCT"/>
</dbReference>
<dbReference type="Pfam" id="PF00009">
    <property type="entry name" value="GTP_EFTU"/>
    <property type="match status" value="1"/>
</dbReference>
<dbReference type="SMART" id="SM00889">
    <property type="entry name" value="EFG_IV"/>
    <property type="match status" value="1"/>
</dbReference>
<dbReference type="Pfam" id="PF22042">
    <property type="entry name" value="EF-G_D2"/>
    <property type="match status" value="1"/>
</dbReference>
<dbReference type="SMART" id="SM00838">
    <property type="entry name" value="EFG_C"/>
    <property type="match status" value="1"/>
</dbReference>
<dbReference type="GO" id="GO:0003924">
    <property type="term" value="F:GTPase activity"/>
    <property type="evidence" value="ECO:0007669"/>
    <property type="project" value="InterPro"/>
</dbReference>
<dbReference type="CDD" id="cd04170">
    <property type="entry name" value="EF-G_bact"/>
    <property type="match status" value="1"/>
</dbReference>
<sequence>MKNYKSANIRNIAVVGHGKTGKTSLLDACLFDAEAVKRLGNVEDGTSALDYEPEETKRGMTVNMKLAACEWRDFKLNFIDTPGYPDFVGDVKGALAAADSALIVISASSGIKSGTENAWWYAEENELPRAFFINKMDREHADFYGVVEELRVRFGDGVVPVQLPIGKEAAFQGVVDLLSLHMKIVTHDKEIVKDDVPEYMKDEVEQARQKMIESISEFNDELLEKYIEGTEITEVETAAALIEGIQAGKIFPVFCGSAKQNIGMRKLMNDLVEYMPTPYFKVSIGMDPVSGELKERHTEDAFSAQVFKTIVDPFVGRQSYIRILSGEMRGDASYSHPNKDTEERIGTLFTLQGKQQHNLNTAAAGDIVVTTKLQQVKTGDTLCDKSDAIQYEAILYPTAMLEMAASAHKKGEEDKVFGALAKQQDEDPTLLVEKNQETGETIVRGIGEVHLEILAEKLERKFGAQLDLAEPRIPYRETIRKTVKVQGRHKKQSGGHGQFGDVWLEIGPRDAGTGNEFSETIFGGSVPKQYIPAVEKGTAETLAQGVLAGYPVVDVKVNLYDGSYHPVDSSEAAFKTAAAIAIKKGVMEASPILLEPIETIKVLTPEYYLGDVMGRLNSKRAHVLGVDSKERDMSEIQALIPQAELYKFATELRSLTQGRGSYELEFARYEPVPERAAEAIIEAANAR</sequence>
<proteinExistence type="predicted"/>
<dbReference type="Gene3D" id="2.40.30.10">
    <property type="entry name" value="Translation factors"/>
    <property type="match status" value="1"/>
</dbReference>
<dbReference type="NCBIfam" id="NF009891">
    <property type="entry name" value="PRK13351.1-1"/>
    <property type="match status" value="1"/>
</dbReference>
<evidence type="ECO:0000256" key="1">
    <source>
        <dbReference type="ARBA" id="ARBA00022741"/>
    </source>
</evidence>
<dbReference type="AlphaFoldDB" id="A0A5D6W9F3"/>
<organism evidence="4 5">
    <name type="scientific">Selenomonas ruminis</name>
    <dbReference type="NCBI Taxonomy" id="2593411"/>
    <lineage>
        <taxon>Bacteria</taxon>
        <taxon>Bacillati</taxon>
        <taxon>Bacillota</taxon>
        <taxon>Negativicutes</taxon>
        <taxon>Selenomonadales</taxon>
        <taxon>Selenomonadaceae</taxon>
        <taxon>Selenomonas</taxon>
    </lineage>
</organism>
<dbReference type="InterPro" id="IPR000640">
    <property type="entry name" value="EFG_V-like"/>
</dbReference>
<dbReference type="Gene3D" id="3.30.230.10">
    <property type="match status" value="1"/>
</dbReference>
<dbReference type="Pfam" id="PF14492">
    <property type="entry name" value="EFG_III"/>
    <property type="match status" value="1"/>
</dbReference>
<keyword evidence="1" id="KW-0547">Nucleotide-binding</keyword>
<dbReference type="InterPro" id="IPR053905">
    <property type="entry name" value="EF-G-like_DII"/>
</dbReference>
<dbReference type="InterPro" id="IPR020568">
    <property type="entry name" value="Ribosomal_Su5_D2-typ_SF"/>
</dbReference>
<evidence type="ECO:0000313" key="5">
    <source>
        <dbReference type="Proteomes" id="UP000323646"/>
    </source>
</evidence>
<dbReference type="CDD" id="cd03713">
    <property type="entry name" value="EFG_mtEFG_C"/>
    <property type="match status" value="1"/>
</dbReference>
<dbReference type="GO" id="GO:0032790">
    <property type="term" value="P:ribosome disassembly"/>
    <property type="evidence" value="ECO:0007669"/>
    <property type="project" value="TreeGrafter"/>
</dbReference>
<keyword evidence="4" id="KW-0648">Protein biosynthesis</keyword>
<keyword evidence="5" id="KW-1185">Reference proteome</keyword>
<dbReference type="InterPro" id="IPR047872">
    <property type="entry name" value="EFG_IV"/>
</dbReference>
<dbReference type="Pfam" id="PF03764">
    <property type="entry name" value="EFG_IV"/>
    <property type="match status" value="1"/>
</dbReference>
<dbReference type="FunFam" id="3.30.230.10:FF:000003">
    <property type="entry name" value="Elongation factor G"/>
    <property type="match status" value="1"/>
</dbReference>
<dbReference type="GO" id="GO:0003746">
    <property type="term" value="F:translation elongation factor activity"/>
    <property type="evidence" value="ECO:0007669"/>
    <property type="project" value="UniProtKB-KW"/>
</dbReference>
<accession>A0A5D6W9F3</accession>
<dbReference type="NCBIfam" id="TIGR00231">
    <property type="entry name" value="small_GTP"/>
    <property type="match status" value="1"/>
</dbReference>
<dbReference type="OrthoDB" id="9804431at2"/>
<dbReference type="InterPro" id="IPR014721">
    <property type="entry name" value="Ribsml_uS5_D2-typ_fold_subgr"/>
</dbReference>
<dbReference type="InterPro" id="IPR035649">
    <property type="entry name" value="EFG_V"/>
</dbReference>